<dbReference type="WBParaSite" id="nRc.2.0.1.t05198-RA">
    <property type="protein sequence ID" value="nRc.2.0.1.t05198-RA"/>
    <property type="gene ID" value="nRc.2.0.1.g05198"/>
</dbReference>
<dbReference type="Proteomes" id="UP000887565">
    <property type="component" value="Unplaced"/>
</dbReference>
<feature type="compositionally biased region" description="Basic and acidic residues" evidence="1">
    <location>
        <begin position="33"/>
        <end position="47"/>
    </location>
</feature>
<protein>
    <submittedName>
        <fullName evidence="3">Uncharacterized protein</fullName>
    </submittedName>
</protein>
<proteinExistence type="predicted"/>
<sequence>MGTVQESQHEKKYYSRRKETVGQSQTSKNLGIRRNETVEESRHTEKRNSRRIATTAYSIRARKSRNSIAKCSLQAESQAHYFSDQKYRGQMATLWSTISG</sequence>
<dbReference type="AlphaFoldDB" id="A0A915HTF9"/>
<feature type="region of interest" description="Disordered" evidence="1">
    <location>
        <begin position="1"/>
        <end position="51"/>
    </location>
</feature>
<feature type="compositionally biased region" description="Basic and acidic residues" evidence="1">
    <location>
        <begin position="7"/>
        <end position="20"/>
    </location>
</feature>
<evidence type="ECO:0000313" key="3">
    <source>
        <dbReference type="WBParaSite" id="nRc.2.0.1.t05198-RA"/>
    </source>
</evidence>
<reference evidence="3" key="1">
    <citation type="submission" date="2022-11" db="UniProtKB">
        <authorList>
            <consortium name="WormBaseParasite"/>
        </authorList>
    </citation>
    <scope>IDENTIFICATION</scope>
</reference>
<evidence type="ECO:0000256" key="1">
    <source>
        <dbReference type="SAM" id="MobiDB-lite"/>
    </source>
</evidence>
<organism evidence="2 3">
    <name type="scientific">Romanomermis culicivorax</name>
    <name type="common">Nematode worm</name>
    <dbReference type="NCBI Taxonomy" id="13658"/>
    <lineage>
        <taxon>Eukaryota</taxon>
        <taxon>Metazoa</taxon>
        <taxon>Ecdysozoa</taxon>
        <taxon>Nematoda</taxon>
        <taxon>Enoplea</taxon>
        <taxon>Dorylaimia</taxon>
        <taxon>Mermithida</taxon>
        <taxon>Mermithoidea</taxon>
        <taxon>Mermithidae</taxon>
        <taxon>Romanomermis</taxon>
    </lineage>
</organism>
<keyword evidence="2" id="KW-1185">Reference proteome</keyword>
<accession>A0A915HTF9</accession>
<name>A0A915HTF9_ROMCU</name>
<evidence type="ECO:0000313" key="2">
    <source>
        <dbReference type="Proteomes" id="UP000887565"/>
    </source>
</evidence>